<dbReference type="Proteomes" id="UP000324574">
    <property type="component" value="Unassembled WGS sequence"/>
</dbReference>
<evidence type="ECO:0000313" key="2">
    <source>
        <dbReference type="Proteomes" id="UP000324574"/>
    </source>
</evidence>
<protein>
    <submittedName>
        <fullName evidence="1">Uncharacterized protein</fullName>
    </submittedName>
</protein>
<dbReference type="EMBL" id="SAYG01000002">
    <property type="protein sequence ID" value="TXJ46757.1"/>
    <property type="molecule type" value="Genomic_DNA"/>
</dbReference>
<dbReference type="RefSeq" id="WP_147525671.1">
    <property type="nucleotide sequence ID" value="NZ_SAYG01000002.1"/>
</dbReference>
<accession>A0A5C8F8Z4</accession>
<sequence length="84" mass="9694">MQELTINNKNNIGDCPHVAKDLRIKKNGELIAIIPLDNLACAFINDYNKKYKVKVRLRTHDYIDIGCEDLIQAKEIMEQRQLPA</sequence>
<dbReference type="AlphaFoldDB" id="A0A5C8F8Z4"/>
<name>A0A5C8F8Z4_9SPIR</name>
<proteinExistence type="predicted"/>
<reference evidence="1 2" key="1">
    <citation type="journal article" date="1992" name="Lakartidningen">
        <title>[Penicillin V and not amoxicillin is the first choice preparation in acute otitis].</title>
        <authorList>
            <person name="Kamme C."/>
            <person name="Lundgren K."/>
            <person name="Prellner K."/>
        </authorList>
    </citation>
    <scope>NUCLEOTIDE SEQUENCE [LARGE SCALE GENOMIC DNA]</scope>
    <source>
        <strain evidence="1 2">PC3714II</strain>
    </source>
</reference>
<comment type="caution">
    <text evidence="1">The sequence shown here is derived from an EMBL/GenBank/DDBJ whole genome shotgun (WGS) entry which is preliminary data.</text>
</comment>
<organism evidence="1 2">
    <name type="scientific">Brachyspira aalborgi</name>
    <dbReference type="NCBI Taxonomy" id="29522"/>
    <lineage>
        <taxon>Bacteria</taxon>
        <taxon>Pseudomonadati</taxon>
        <taxon>Spirochaetota</taxon>
        <taxon>Spirochaetia</taxon>
        <taxon>Brachyspirales</taxon>
        <taxon>Brachyspiraceae</taxon>
        <taxon>Brachyspira</taxon>
    </lineage>
</organism>
<gene>
    <name evidence="1" type="ORF">EPJ70_01040</name>
</gene>
<evidence type="ECO:0000313" key="1">
    <source>
        <dbReference type="EMBL" id="TXJ46757.1"/>
    </source>
</evidence>